<evidence type="ECO:0000313" key="3">
    <source>
        <dbReference type="Proteomes" id="UP001497527"/>
    </source>
</evidence>
<proteinExistence type="predicted"/>
<keyword evidence="3" id="KW-1185">Reference proteome</keyword>
<dbReference type="Gene3D" id="3.30.70.100">
    <property type="match status" value="1"/>
</dbReference>
<dbReference type="Proteomes" id="UP001497527">
    <property type="component" value="Unassembled WGS sequence"/>
</dbReference>
<accession>A0ABM9PE19</accession>
<dbReference type="SUPFAM" id="SSF55008">
    <property type="entry name" value="HMA, heavy metal-associated domain"/>
    <property type="match status" value="1"/>
</dbReference>
<dbReference type="PROSITE" id="PS50846">
    <property type="entry name" value="HMA_2"/>
    <property type="match status" value="1"/>
</dbReference>
<evidence type="ECO:0000259" key="1">
    <source>
        <dbReference type="PROSITE" id="PS50846"/>
    </source>
</evidence>
<dbReference type="Pfam" id="PF00403">
    <property type="entry name" value="HMA"/>
    <property type="match status" value="1"/>
</dbReference>
<dbReference type="InterPro" id="IPR006121">
    <property type="entry name" value="HMA_dom"/>
</dbReference>
<organism evidence="2 3">
    <name type="scientific">Tenacibaculum polynesiense</name>
    <dbReference type="NCBI Taxonomy" id="3137857"/>
    <lineage>
        <taxon>Bacteria</taxon>
        <taxon>Pseudomonadati</taxon>
        <taxon>Bacteroidota</taxon>
        <taxon>Flavobacteriia</taxon>
        <taxon>Flavobacteriales</taxon>
        <taxon>Flavobacteriaceae</taxon>
        <taxon>Tenacibaculum</taxon>
    </lineage>
</organism>
<dbReference type="EMBL" id="CAXJIO010000014">
    <property type="protein sequence ID" value="CAL2103865.1"/>
    <property type="molecule type" value="Genomic_DNA"/>
</dbReference>
<comment type="caution">
    <text evidence="2">The sequence shown here is derived from an EMBL/GenBank/DDBJ whole genome shotgun (WGS) entry which is preliminary data.</text>
</comment>
<sequence>MKLLKIFFVVAFVSVTTIACKTEAKKEDATPKTEEVAANVQEASFAISGMTCEIGCAKKIASDLSKKEGVVDAKVVFTDSIATVKFDANKTNKAELMAFVDGIAESMYKTSELSKEACKKECEKKCSEAKTDAEKAACKKECEMACCSDKKEGTSEEKTACAKDCKMECCAETENA</sequence>
<feature type="domain" description="HMA" evidence="1">
    <location>
        <begin position="41"/>
        <end position="111"/>
    </location>
</feature>
<evidence type="ECO:0000313" key="2">
    <source>
        <dbReference type="EMBL" id="CAL2103865.1"/>
    </source>
</evidence>
<gene>
    <name evidence="2" type="ORF">T190423A01A_50113</name>
</gene>
<protein>
    <submittedName>
        <fullName evidence="2">Heavy-metal-associated domain-containing protein</fullName>
    </submittedName>
</protein>
<reference evidence="2 3" key="1">
    <citation type="submission" date="2024-05" db="EMBL/GenBank/DDBJ databases">
        <authorList>
            <person name="Duchaud E."/>
        </authorList>
    </citation>
    <scope>NUCLEOTIDE SEQUENCE [LARGE SCALE GENOMIC DNA]</scope>
    <source>
        <strain evidence="2">Ena-SAMPLE-TAB-13-05-2024-13:56:06:370-140308</strain>
    </source>
</reference>
<dbReference type="PROSITE" id="PS51257">
    <property type="entry name" value="PROKAR_LIPOPROTEIN"/>
    <property type="match status" value="1"/>
</dbReference>
<dbReference type="RefSeq" id="WP_348718185.1">
    <property type="nucleotide sequence ID" value="NZ_CAXJIO010000014.1"/>
</dbReference>
<dbReference type="InterPro" id="IPR036163">
    <property type="entry name" value="HMA_dom_sf"/>
</dbReference>
<dbReference type="CDD" id="cd00371">
    <property type="entry name" value="HMA"/>
    <property type="match status" value="1"/>
</dbReference>
<name>A0ABM9PE19_9FLAO</name>